<protein>
    <submittedName>
        <fullName evidence="1">29939_t:CDS:1</fullName>
    </submittedName>
</protein>
<sequence length="102" mass="11639">MPSQDCTSKSELDHLIDGYLEALDNFMFELQKGQETKDGNKECEILVYYQKPAEPNQYEASAFGSCNEVETVVNDADNRLPELDLVLDLIDEYLVEESVVER</sequence>
<evidence type="ECO:0000313" key="1">
    <source>
        <dbReference type="EMBL" id="CAG8769439.1"/>
    </source>
</evidence>
<reference evidence="1 2" key="1">
    <citation type="submission" date="2021-06" db="EMBL/GenBank/DDBJ databases">
        <authorList>
            <person name="Kallberg Y."/>
            <person name="Tangrot J."/>
            <person name="Rosling A."/>
        </authorList>
    </citation>
    <scope>NUCLEOTIDE SEQUENCE [LARGE SCALE GENOMIC DNA]</scope>
    <source>
        <strain evidence="1 2">120-4 pot B 10/14</strain>
    </source>
</reference>
<keyword evidence="2" id="KW-1185">Reference proteome</keyword>
<dbReference type="Proteomes" id="UP000789901">
    <property type="component" value="Unassembled WGS sequence"/>
</dbReference>
<evidence type="ECO:0000313" key="2">
    <source>
        <dbReference type="Proteomes" id="UP000789901"/>
    </source>
</evidence>
<accession>A0ABN7VGM1</accession>
<name>A0ABN7VGM1_GIGMA</name>
<comment type="caution">
    <text evidence="1">The sequence shown here is derived from an EMBL/GenBank/DDBJ whole genome shotgun (WGS) entry which is preliminary data.</text>
</comment>
<organism evidence="1 2">
    <name type="scientific">Gigaspora margarita</name>
    <dbReference type="NCBI Taxonomy" id="4874"/>
    <lineage>
        <taxon>Eukaryota</taxon>
        <taxon>Fungi</taxon>
        <taxon>Fungi incertae sedis</taxon>
        <taxon>Mucoromycota</taxon>
        <taxon>Glomeromycotina</taxon>
        <taxon>Glomeromycetes</taxon>
        <taxon>Diversisporales</taxon>
        <taxon>Gigasporaceae</taxon>
        <taxon>Gigaspora</taxon>
    </lineage>
</organism>
<proteinExistence type="predicted"/>
<gene>
    <name evidence="1" type="ORF">GMARGA_LOCUS18355</name>
</gene>
<dbReference type="EMBL" id="CAJVQB010014595">
    <property type="protein sequence ID" value="CAG8769439.1"/>
    <property type="molecule type" value="Genomic_DNA"/>
</dbReference>